<proteinExistence type="predicted"/>
<comment type="caution">
    <text evidence="1">The sequence shown here is derived from an EMBL/GenBank/DDBJ whole genome shotgun (WGS) entry which is preliminary data.</text>
</comment>
<accession>A0A921R4U9</accession>
<protein>
    <submittedName>
        <fullName evidence="1">Uncharacterized protein</fullName>
    </submittedName>
</protein>
<reference evidence="1" key="2">
    <citation type="submission" date="2020-10" db="EMBL/GenBank/DDBJ databases">
        <authorList>
            <person name="Cooper E.A."/>
            <person name="Brenton Z.W."/>
            <person name="Flinn B.S."/>
            <person name="Jenkins J."/>
            <person name="Shu S."/>
            <person name="Flowers D."/>
            <person name="Luo F."/>
            <person name="Wang Y."/>
            <person name="Xia P."/>
            <person name="Barry K."/>
            <person name="Daum C."/>
            <person name="Lipzen A."/>
            <person name="Yoshinaga Y."/>
            <person name="Schmutz J."/>
            <person name="Saski C."/>
            <person name="Vermerris W."/>
            <person name="Kresovich S."/>
        </authorList>
    </citation>
    <scope>NUCLEOTIDE SEQUENCE</scope>
</reference>
<dbReference type="Proteomes" id="UP000807115">
    <property type="component" value="Chromosome 4"/>
</dbReference>
<organism evidence="1 2">
    <name type="scientific">Sorghum bicolor</name>
    <name type="common">Sorghum</name>
    <name type="synonym">Sorghum vulgare</name>
    <dbReference type="NCBI Taxonomy" id="4558"/>
    <lineage>
        <taxon>Eukaryota</taxon>
        <taxon>Viridiplantae</taxon>
        <taxon>Streptophyta</taxon>
        <taxon>Embryophyta</taxon>
        <taxon>Tracheophyta</taxon>
        <taxon>Spermatophyta</taxon>
        <taxon>Magnoliopsida</taxon>
        <taxon>Liliopsida</taxon>
        <taxon>Poales</taxon>
        <taxon>Poaceae</taxon>
        <taxon>PACMAD clade</taxon>
        <taxon>Panicoideae</taxon>
        <taxon>Andropogonodae</taxon>
        <taxon>Andropogoneae</taxon>
        <taxon>Sorghinae</taxon>
        <taxon>Sorghum</taxon>
    </lineage>
</organism>
<sequence length="113" mass="12720">MQRGRGPCWVHGTQRRSARSIVEDELLAKLGEGLRSTEFSYGVPAPMSQPPWRPQVCQGTCRREAVALPPTRVVRFLQMQVPESVGDGVYAGEGDLVAWMHFTLSWKLKRILI</sequence>
<reference evidence="1" key="1">
    <citation type="journal article" date="2019" name="BMC Genomics">
        <title>A new reference genome for Sorghum bicolor reveals high levels of sequence similarity between sweet and grain genotypes: implications for the genetics of sugar metabolism.</title>
        <authorList>
            <person name="Cooper E.A."/>
            <person name="Brenton Z.W."/>
            <person name="Flinn B.S."/>
            <person name="Jenkins J."/>
            <person name="Shu S."/>
            <person name="Flowers D."/>
            <person name="Luo F."/>
            <person name="Wang Y."/>
            <person name="Xia P."/>
            <person name="Barry K."/>
            <person name="Daum C."/>
            <person name="Lipzen A."/>
            <person name="Yoshinaga Y."/>
            <person name="Schmutz J."/>
            <person name="Saski C."/>
            <person name="Vermerris W."/>
            <person name="Kresovich S."/>
        </authorList>
    </citation>
    <scope>NUCLEOTIDE SEQUENCE</scope>
</reference>
<dbReference type="AlphaFoldDB" id="A0A921R4U9"/>
<dbReference type="EMBL" id="CM027683">
    <property type="protein sequence ID" value="KAG0532747.1"/>
    <property type="molecule type" value="Genomic_DNA"/>
</dbReference>
<gene>
    <name evidence="1" type="ORF">BDA96_04G133500</name>
</gene>
<name>A0A921R4U9_SORBI</name>
<evidence type="ECO:0000313" key="2">
    <source>
        <dbReference type="Proteomes" id="UP000807115"/>
    </source>
</evidence>
<evidence type="ECO:0000313" key="1">
    <source>
        <dbReference type="EMBL" id="KAG0532747.1"/>
    </source>
</evidence>